<dbReference type="Proteomes" id="UP000053331">
    <property type="component" value="Unassembled WGS sequence"/>
</dbReference>
<dbReference type="SUPFAM" id="SSF75169">
    <property type="entry name" value="DsrEFH-like"/>
    <property type="match status" value="1"/>
</dbReference>
<dbReference type="InterPro" id="IPR003787">
    <property type="entry name" value="Sulphur_relay_DsrE/F-like"/>
</dbReference>
<gene>
    <name evidence="1" type="ORF">FK85_03855</name>
</gene>
<name>A0A081EV70_9EURY</name>
<dbReference type="Pfam" id="PF02635">
    <property type="entry name" value="DsrE"/>
    <property type="match status" value="1"/>
</dbReference>
<evidence type="ECO:0000313" key="1">
    <source>
        <dbReference type="EMBL" id="KDS91308.1"/>
    </source>
</evidence>
<evidence type="ECO:0000313" key="2">
    <source>
        <dbReference type="Proteomes" id="UP000053331"/>
    </source>
</evidence>
<dbReference type="AlphaFoldDB" id="A0A081EV70"/>
<keyword evidence="2" id="KW-1185">Reference proteome</keyword>
<sequence length="118" mass="12895">MAKAAIVILAGNESHADYGRLANALEAAKEFAENDDDELELIFDGAGTQWIPELEDEESDYHELYQAVRDDAAVCDYCSGAFGVDEAVADAGIVTLDEYDGHPSIRSLVDDDYEIITF</sequence>
<accession>A0A081EV70</accession>
<protein>
    <recommendedName>
        <fullName evidence="3">DsrE family protein</fullName>
    </recommendedName>
</protein>
<comment type="caution">
    <text evidence="1">The sequence shown here is derived from an EMBL/GenBank/DDBJ whole genome shotgun (WGS) entry which is preliminary data.</text>
</comment>
<organism evidence="1 2">
    <name type="scientific">Halorubrum saccharovorum</name>
    <dbReference type="NCBI Taxonomy" id="2248"/>
    <lineage>
        <taxon>Archaea</taxon>
        <taxon>Methanobacteriati</taxon>
        <taxon>Methanobacteriota</taxon>
        <taxon>Stenosarchaea group</taxon>
        <taxon>Halobacteria</taxon>
        <taxon>Halobacteriales</taxon>
        <taxon>Haloferacaceae</taxon>
        <taxon>Halorubrum</taxon>
    </lineage>
</organism>
<dbReference type="OrthoDB" id="122708at2157"/>
<dbReference type="EMBL" id="JNFH02000081">
    <property type="protein sequence ID" value="KDS91308.1"/>
    <property type="molecule type" value="Genomic_DNA"/>
</dbReference>
<proteinExistence type="predicted"/>
<dbReference type="RefSeq" id="WP_050026450.1">
    <property type="nucleotide sequence ID" value="NZ_JNFH02000081.1"/>
</dbReference>
<reference evidence="1 2" key="1">
    <citation type="journal article" date="2015" name="Genome Announc.">
        <title>Draft genome sequence of a Halorubrum H3 strain isolated from the burlinskoye salt lake (Altai Krai, Russia).</title>
        <authorList>
            <person name="Rozanov A.S."/>
            <person name="Bryanskaya A.V."/>
            <person name="Malup T.K."/>
            <person name="Kotenko A.V."/>
            <person name="Peltek S.E."/>
        </authorList>
    </citation>
    <scope>NUCLEOTIDE SEQUENCE [LARGE SCALE GENOMIC DNA]</scope>
    <source>
        <strain evidence="1 2">H3</strain>
    </source>
</reference>
<evidence type="ECO:0008006" key="3">
    <source>
        <dbReference type="Google" id="ProtNLM"/>
    </source>
</evidence>
<dbReference type="InterPro" id="IPR027396">
    <property type="entry name" value="DsrEFH-like"/>
</dbReference>